<proteinExistence type="predicted"/>
<gene>
    <name evidence="2" type="ordered locus">Bresu_0551</name>
</gene>
<feature type="transmembrane region" description="Helical" evidence="1">
    <location>
        <begin position="7"/>
        <end position="24"/>
    </location>
</feature>
<dbReference type="InParanoid" id="D9QKP0"/>
<keyword evidence="1" id="KW-1133">Transmembrane helix</keyword>
<feature type="transmembrane region" description="Helical" evidence="1">
    <location>
        <begin position="135"/>
        <end position="152"/>
    </location>
</feature>
<evidence type="ECO:0000313" key="3">
    <source>
        <dbReference type="Proteomes" id="UP000002696"/>
    </source>
</evidence>
<dbReference type="KEGG" id="bsb:Bresu_0551"/>
<evidence type="ECO:0000256" key="1">
    <source>
        <dbReference type="SAM" id="Phobius"/>
    </source>
</evidence>
<keyword evidence="1" id="KW-0812">Transmembrane</keyword>
<dbReference type="STRING" id="633149.Bresu_0551"/>
<dbReference type="EMBL" id="CP002102">
    <property type="protein sequence ID" value="ADK99865.1"/>
    <property type="molecule type" value="Genomic_DNA"/>
</dbReference>
<evidence type="ECO:0000313" key="2">
    <source>
        <dbReference type="EMBL" id="ADK99865.1"/>
    </source>
</evidence>
<dbReference type="BioCyc" id="BSUB633149:G1GM8-550-MONOMER"/>
<feature type="transmembrane region" description="Helical" evidence="1">
    <location>
        <begin position="53"/>
        <end position="71"/>
    </location>
</feature>
<dbReference type="HOGENOM" id="CLU_1500572_0_0_5"/>
<sequence>MKVFRFVLMLAVIGYAGWLAWPFLSPFLEGAPIDVAIERARAMVEAGGGLPQAALWIGAVLLYVVAAFLLGAGNPRAAAAYFLGFIADAVLRLAIDRSNGSQNASIAADSSMAGGEMARRSAEVVAPGGLPVDPTWLILGVLLAVGVLVVILSRRRVRRRGQGQLAA</sequence>
<organism evidence="2 3">
    <name type="scientific">Brevundimonas subvibrioides (strain ATCC 15264 / DSM 4735 / LMG 14903 / NBRC 16000 / CB 81)</name>
    <name type="common">Caulobacter subvibrioides</name>
    <dbReference type="NCBI Taxonomy" id="633149"/>
    <lineage>
        <taxon>Bacteria</taxon>
        <taxon>Pseudomonadati</taxon>
        <taxon>Pseudomonadota</taxon>
        <taxon>Alphaproteobacteria</taxon>
        <taxon>Caulobacterales</taxon>
        <taxon>Caulobacteraceae</taxon>
        <taxon>Brevundimonas</taxon>
    </lineage>
</organism>
<dbReference type="AlphaFoldDB" id="D9QKP0"/>
<dbReference type="Proteomes" id="UP000002696">
    <property type="component" value="Chromosome"/>
</dbReference>
<keyword evidence="3" id="KW-1185">Reference proteome</keyword>
<name>D9QKP0_BRESC</name>
<dbReference type="RefSeq" id="WP_013267969.1">
    <property type="nucleotide sequence ID" value="NC_014375.1"/>
</dbReference>
<protein>
    <submittedName>
        <fullName evidence="2">Uncharacterized protein</fullName>
    </submittedName>
</protein>
<reference evidence="3" key="1">
    <citation type="journal article" date="2011" name="J. Bacteriol.">
        <title>Genome sequences of eight morphologically diverse alphaproteobacteria.</title>
        <authorList>
            <consortium name="US DOE Joint Genome Institute"/>
            <person name="Brown P.J."/>
            <person name="Kysela D.T."/>
            <person name="Buechlein A."/>
            <person name="Hemmerich C."/>
            <person name="Brun Y.V."/>
        </authorList>
    </citation>
    <scope>NUCLEOTIDE SEQUENCE [LARGE SCALE GENOMIC DNA]</scope>
    <source>
        <strain evidence="3">ATCC 15264 / DSM 4735 / LMG 14903 / NBRC 16000 / CB 81</strain>
    </source>
</reference>
<accession>D9QKP0</accession>
<dbReference type="OrthoDB" id="7204599at2"/>
<keyword evidence="1" id="KW-0472">Membrane</keyword>
<feature type="transmembrane region" description="Helical" evidence="1">
    <location>
        <begin position="78"/>
        <end position="95"/>
    </location>
</feature>